<reference evidence="1" key="2">
    <citation type="submission" date="2017-10" db="EMBL/GenBank/DDBJ databases">
        <authorList>
            <person name="Banno H."/>
            <person name="Chua N.-H."/>
        </authorList>
    </citation>
    <scope>NUCLEOTIDE SEQUENCE [LARGE SCALE GENOMIC DNA]</scope>
    <source>
        <strain evidence="2">JK10</strain>
        <strain evidence="1">JK626</strain>
    </source>
</reference>
<keyword evidence="3" id="KW-1185">Reference proteome</keyword>
<evidence type="ECO:0000313" key="3">
    <source>
        <dbReference type="Proteomes" id="UP000224317"/>
    </source>
</evidence>
<dbReference type="Proteomes" id="UP000224317">
    <property type="component" value="Unassembled WGS sequence"/>
</dbReference>
<name>A0A2G3DUS4_9FIRM</name>
<evidence type="ECO:0000313" key="2">
    <source>
        <dbReference type="EMBL" id="PHU38998.1"/>
    </source>
</evidence>
<reference evidence="1" key="1">
    <citation type="submission" date="2017-10" db="EMBL/GenBank/DDBJ databases">
        <title>Resolving the taxonomy of Roseburia spp., Eubacterium rectale and Agathobacter spp. through phylogenomic analysis.</title>
        <authorList>
            <person name="Sheridan P.O."/>
            <person name="Walker A.W."/>
            <person name="Duncan S.H."/>
            <person name="Scott K.P."/>
            <person name="Toole P.W.O."/>
            <person name="Luis P."/>
            <person name="Flint H.J."/>
        </authorList>
    </citation>
    <scope>NUCLEOTIDE SEQUENCE [LARGE SCALE GENOMIC DNA]</scope>
    <source>
        <strain evidence="2">JK10</strain>
        <strain evidence="1">JK626</strain>
    </source>
</reference>
<proteinExistence type="predicted"/>
<dbReference type="EMBL" id="PDYH01000060">
    <property type="protein sequence ID" value="PHU38998.1"/>
    <property type="molecule type" value="Genomic_DNA"/>
</dbReference>
<accession>A0A2G3DUS4</accession>
<dbReference type="AlphaFoldDB" id="A0A2G3DUS4"/>
<dbReference type="Proteomes" id="UP000225889">
    <property type="component" value="Unassembled WGS sequence"/>
</dbReference>
<dbReference type="RefSeq" id="WP_099392115.1">
    <property type="nucleotide sequence ID" value="NZ_PDYF01000014.1"/>
</dbReference>
<dbReference type="EMBL" id="PDYF01000014">
    <property type="protein sequence ID" value="PHU34653.1"/>
    <property type="molecule type" value="Genomic_DNA"/>
</dbReference>
<evidence type="ECO:0000313" key="4">
    <source>
        <dbReference type="Proteomes" id="UP000225889"/>
    </source>
</evidence>
<comment type="caution">
    <text evidence="1">The sequence shown here is derived from an EMBL/GenBank/DDBJ whole genome shotgun (WGS) entry which is preliminary data.</text>
</comment>
<evidence type="ECO:0000313" key="1">
    <source>
        <dbReference type="EMBL" id="PHU34653.1"/>
    </source>
</evidence>
<sequence>MEYSEYYKHSIEHMENSPTYGRSKISISEEPENEELTPEIIKDFCSRLSGILPSEQSKAIISYQSYKMNENEEYSAEADNVYQLMPKKVVLSYDVLHPDLATLSIYFGSHTDPALRIFWRRLNNFYEEQSKNLANEEFDIPVFMINLLERENIGDIHSEEVNPDIYEVNIINPLICYLTRELPTDRAIKEYLGDEEVGGNVVKMLISLDTVNFIKRNDIDVCSIKASALLQATDEKYNTTQARDDLID</sequence>
<gene>
    <name evidence="2" type="ORF">CSX00_13065</name>
    <name evidence="1" type="ORF">CSX01_08815</name>
</gene>
<organism evidence="1 4">
    <name type="scientific">Pseudobutyrivibrio ruminis</name>
    <dbReference type="NCBI Taxonomy" id="46206"/>
    <lineage>
        <taxon>Bacteria</taxon>
        <taxon>Bacillati</taxon>
        <taxon>Bacillota</taxon>
        <taxon>Clostridia</taxon>
        <taxon>Lachnospirales</taxon>
        <taxon>Lachnospiraceae</taxon>
        <taxon>Pseudobutyrivibrio</taxon>
    </lineage>
</organism>
<protein>
    <submittedName>
        <fullName evidence="1">Uncharacterized protein</fullName>
    </submittedName>
</protein>